<dbReference type="PROSITE" id="PS50262">
    <property type="entry name" value="G_PROTEIN_RECEP_F1_2"/>
    <property type="match status" value="1"/>
</dbReference>
<evidence type="ECO:0000259" key="8">
    <source>
        <dbReference type="PROSITE" id="PS50262"/>
    </source>
</evidence>
<comment type="subcellular location">
    <subcellularLocation>
        <location evidence="1">Membrane</location>
        <topology evidence="1">Multi-pass membrane protein</topology>
    </subcellularLocation>
</comment>
<evidence type="ECO:0000256" key="6">
    <source>
        <dbReference type="ARBA" id="ARBA00023170"/>
    </source>
</evidence>
<keyword evidence="7" id="KW-0807">Transducer</keyword>
<keyword evidence="3" id="KW-1133">Transmembrane helix</keyword>
<dbReference type="EMBL" id="CAAALY010000266">
    <property type="protein sequence ID" value="VEL06704.1"/>
    <property type="molecule type" value="Genomic_DNA"/>
</dbReference>
<keyword evidence="4" id="KW-0297">G-protein coupled receptor</keyword>
<dbReference type="InterPro" id="IPR000276">
    <property type="entry name" value="GPCR_Rhodpsn"/>
</dbReference>
<keyword evidence="10" id="KW-1185">Reference proteome</keyword>
<dbReference type="Gene3D" id="1.20.1070.10">
    <property type="entry name" value="Rhodopsin 7-helix transmembrane proteins"/>
    <property type="match status" value="1"/>
</dbReference>
<evidence type="ECO:0000313" key="9">
    <source>
        <dbReference type="EMBL" id="VEL06704.1"/>
    </source>
</evidence>
<keyword evidence="2" id="KW-0812">Transmembrane</keyword>
<evidence type="ECO:0000256" key="7">
    <source>
        <dbReference type="ARBA" id="ARBA00023224"/>
    </source>
</evidence>
<dbReference type="OrthoDB" id="9445642at2759"/>
<dbReference type="AlphaFoldDB" id="A0A448WA12"/>
<dbReference type="Proteomes" id="UP000784294">
    <property type="component" value="Unassembled WGS sequence"/>
</dbReference>
<keyword evidence="6" id="KW-0675">Receptor</keyword>
<evidence type="ECO:0000256" key="5">
    <source>
        <dbReference type="ARBA" id="ARBA00023136"/>
    </source>
</evidence>
<dbReference type="PANTHER" id="PTHR45695:SF9">
    <property type="entry name" value="LEUCOKININ RECEPTOR"/>
    <property type="match status" value="1"/>
</dbReference>
<dbReference type="PRINTS" id="PR00237">
    <property type="entry name" value="GPCRRHODOPSN"/>
</dbReference>
<protein>
    <recommendedName>
        <fullName evidence="8">G-protein coupled receptors family 1 profile domain-containing protein</fullName>
    </recommendedName>
</protein>
<evidence type="ECO:0000313" key="10">
    <source>
        <dbReference type="Proteomes" id="UP000784294"/>
    </source>
</evidence>
<dbReference type="InterPro" id="IPR017452">
    <property type="entry name" value="GPCR_Rhodpsn_7TM"/>
</dbReference>
<name>A0A448WA12_9PLAT</name>
<evidence type="ECO:0000256" key="2">
    <source>
        <dbReference type="ARBA" id="ARBA00022692"/>
    </source>
</evidence>
<keyword evidence="5" id="KW-0472">Membrane</keyword>
<evidence type="ECO:0000256" key="4">
    <source>
        <dbReference type="ARBA" id="ARBA00023040"/>
    </source>
</evidence>
<evidence type="ECO:0000256" key="1">
    <source>
        <dbReference type="ARBA" id="ARBA00004141"/>
    </source>
</evidence>
<accession>A0A448WA12</accession>
<dbReference type="GO" id="GO:0004930">
    <property type="term" value="F:G protein-coupled receptor activity"/>
    <property type="evidence" value="ECO:0007669"/>
    <property type="project" value="UniProtKB-KW"/>
</dbReference>
<organism evidence="9 10">
    <name type="scientific">Protopolystoma xenopodis</name>
    <dbReference type="NCBI Taxonomy" id="117903"/>
    <lineage>
        <taxon>Eukaryota</taxon>
        <taxon>Metazoa</taxon>
        <taxon>Spiralia</taxon>
        <taxon>Lophotrochozoa</taxon>
        <taxon>Platyhelminthes</taxon>
        <taxon>Monogenea</taxon>
        <taxon>Polyopisthocotylea</taxon>
        <taxon>Polystomatidea</taxon>
        <taxon>Polystomatidae</taxon>
        <taxon>Protopolystoma</taxon>
    </lineage>
</organism>
<feature type="domain" description="G-protein coupled receptors family 1 profile" evidence="8">
    <location>
        <begin position="1"/>
        <end position="58"/>
    </location>
</feature>
<comment type="caution">
    <text evidence="9">The sequence shown here is derived from an EMBL/GenBank/DDBJ whole genome shotgun (WGS) entry which is preliminary data.</text>
</comment>
<proteinExistence type="predicted"/>
<dbReference type="PANTHER" id="PTHR45695">
    <property type="entry name" value="LEUCOKININ RECEPTOR-RELATED"/>
    <property type="match status" value="1"/>
</dbReference>
<sequence>MVKMMLTVTLLYAISQLPRHVVYLYGTFVNWCRAGFGLTWHLVILISSSASCYNPFVYAWMNPTYRIGFITALGRLCPSELQRRYQIRTVAKSRMHKLYTADDIIGNGNSIGGPDGETNLDTYVVGDRGQEGCAHGQKHSTGYDLQVTLINRDTIDEVELASETEKAASPVVNKVK</sequence>
<gene>
    <name evidence="9" type="ORF">PXEA_LOCUS144</name>
</gene>
<evidence type="ECO:0000256" key="3">
    <source>
        <dbReference type="ARBA" id="ARBA00022989"/>
    </source>
</evidence>
<reference evidence="9" key="1">
    <citation type="submission" date="2018-11" db="EMBL/GenBank/DDBJ databases">
        <authorList>
            <consortium name="Pathogen Informatics"/>
        </authorList>
    </citation>
    <scope>NUCLEOTIDE SEQUENCE</scope>
</reference>
<dbReference type="GO" id="GO:0005886">
    <property type="term" value="C:plasma membrane"/>
    <property type="evidence" value="ECO:0007669"/>
    <property type="project" value="TreeGrafter"/>
</dbReference>
<dbReference type="SUPFAM" id="SSF81321">
    <property type="entry name" value="Family A G protein-coupled receptor-like"/>
    <property type="match status" value="1"/>
</dbReference>